<accession>A0A6M3XGX9</accession>
<dbReference type="AlphaFoldDB" id="A0A6M3XGX9"/>
<evidence type="ECO:0000256" key="2">
    <source>
        <dbReference type="ARBA" id="ARBA00022692"/>
    </source>
</evidence>
<evidence type="ECO:0000256" key="3">
    <source>
        <dbReference type="ARBA" id="ARBA00022989"/>
    </source>
</evidence>
<dbReference type="InterPro" id="IPR051533">
    <property type="entry name" value="WaaL-like"/>
</dbReference>
<evidence type="ECO:0000256" key="1">
    <source>
        <dbReference type="ARBA" id="ARBA00004141"/>
    </source>
</evidence>
<dbReference type="PANTHER" id="PTHR37422">
    <property type="entry name" value="TEICHURONIC ACID BIOSYNTHESIS PROTEIN TUAE"/>
    <property type="match status" value="1"/>
</dbReference>
<evidence type="ECO:0000256" key="4">
    <source>
        <dbReference type="ARBA" id="ARBA00023136"/>
    </source>
</evidence>
<evidence type="ECO:0000313" key="7">
    <source>
        <dbReference type="EMBL" id="QJH97009.1"/>
    </source>
</evidence>
<feature type="transmembrane region" description="Helical" evidence="5">
    <location>
        <begin position="105"/>
        <end position="122"/>
    </location>
</feature>
<dbReference type="GO" id="GO:0016020">
    <property type="term" value="C:membrane"/>
    <property type="evidence" value="ECO:0007669"/>
    <property type="project" value="UniProtKB-SubCell"/>
</dbReference>
<sequence length="249" mass="28799">MGVWKATLAMFSDYPFGVGSENWKLIIPQYKQYFFESFAFETYVYTRPHNDYLWILSETGVIGLGFYLGFFAYLIKKAWNNKVLLSGIAAYMIFAFFSFPMERSIITIMLILLAGLILKDIYKPLKFKLWPVALCVLVFTSGIFWMRYIGGCQAKEVRISKDISNMNISWFATIDDSSTPLYLFRGLKKYEINDTNGALCDFKLACKANPNHHYSLVAAAQTLINMNRKEEAVPYLEKYTKLLNKQELK</sequence>
<keyword evidence="4 5" id="KW-0472">Membrane</keyword>
<name>A0A6M3XGX9_9ZZZZ</name>
<gene>
    <name evidence="7" type="ORF">TM448B00894_0005</name>
</gene>
<dbReference type="InterPro" id="IPR011990">
    <property type="entry name" value="TPR-like_helical_dom_sf"/>
</dbReference>
<keyword evidence="7" id="KW-0436">Ligase</keyword>
<dbReference type="GO" id="GO:0016874">
    <property type="term" value="F:ligase activity"/>
    <property type="evidence" value="ECO:0007669"/>
    <property type="project" value="UniProtKB-KW"/>
</dbReference>
<dbReference type="Gene3D" id="1.25.40.10">
    <property type="entry name" value="Tetratricopeptide repeat domain"/>
    <property type="match status" value="1"/>
</dbReference>
<protein>
    <submittedName>
        <fullName evidence="7">Putative O-antigen ligase</fullName>
    </submittedName>
</protein>
<proteinExistence type="predicted"/>
<dbReference type="SUPFAM" id="SSF48452">
    <property type="entry name" value="TPR-like"/>
    <property type="match status" value="1"/>
</dbReference>
<evidence type="ECO:0000256" key="5">
    <source>
        <dbReference type="SAM" id="Phobius"/>
    </source>
</evidence>
<keyword evidence="2 5" id="KW-0812">Transmembrane</keyword>
<feature type="transmembrane region" description="Helical" evidence="5">
    <location>
        <begin position="52"/>
        <end position="75"/>
    </location>
</feature>
<comment type="subcellular location">
    <subcellularLocation>
        <location evidence="1">Membrane</location>
        <topology evidence="1">Multi-pass membrane protein</topology>
    </subcellularLocation>
</comment>
<organism evidence="7">
    <name type="scientific">viral metagenome</name>
    <dbReference type="NCBI Taxonomy" id="1070528"/>
    <lineage>
        <taxon>unclassified sequences</taxon>
        <taxon>metagenomes</taxon>
        <taxon>organismal metagenomes</taxon>
    </lineage>
</organism>
<dbReference type="Pfam" id="PF04932">
    <property type="entry name" value="Wzy_C"/>
    <property type="match status" value="1"/>
</dbReference>
<dbReference type="InterPro" id="IPR007016">
    <property type="entry name" value="O-antigen_ligase-rel_domated"/>
</dbReference>
<feature type="transmembrane region" description="Helical" evidence="5">
    <location>
        <begin position="129"/>
        <end position="148"/>
    </location>
</feature>
<reference evidence="7" key="1">
    <citation type="submission" date="2020-03" db="EMBL/GenBank/DDBJ databases">
        <title>The deep terrestrial virosphere.</title>
        <authorList>
            <person name="Holmfeldt K."/>
            <person name="Nilsson E."/>
            <person name="Simone D."/>
            <person name="Lopez-Fernandez M."/>
            <person name="Wu X."/>
            <person name="de Brujin I."/>
            <person name="Lundin D."/>
            <person name="Andersson A."/>
            <person name="Bertilsson S."/>
            <person name="Dopson M."/>
        </authorList>
    </citation>
    <scope>NUCLEOTIDE SEQUENCE</scope>
    <source>
        <strain evidence="7">TM448B00894</strain>
    </source>
</reference>
<feature type="domain" description="O-antigen ligase-related" evidence="6">
    <location>
        <begin position="3"/>
        <end position="68"/>
    </location>
</feature>
<dbReference type="PANTHER" id="PTHR37422:SF13">
    <property type="entry name" value="LIPOPOLYSACCHARIDE BIOSYNTHESIS PROTEIN PA4999-RELATED"/>
    <property type="match status" value="1"/>
</dbReference>
<evidence type="ECO:0000259" key="6">
    <source>
        <dbReference type="Pfam" id="PF04932"/>
    </source>
</evidence>
<keyword evidence="3 5" id="KW-1133">Transmembrane helix</keyword>
<dbReference type="EMBL" id="MT144670">
    <property type="protein sequence ID" value="QJH97009.1"/>
    <property type="molecule type" value="Genomic_DNA"/>
</dbReference>